<keyword evidence="5 8" id="KW-1133">Transmembrane helix</keyword>
<dbReference type="GO" id="GO:0015254">
    <property type="term" value="F:glycerol channel activity"/>
    <property type="evidence" value="ECO:0007669"/>
    <property type="project" value="UniProtKB-ARBA"/>
</dbReference>
<sequence>MRLRDALRIKSPIVREMLAEFIGTFILVTFAVASGAQYVLSRGELSSFLTVNFAGGMGLMFGVYWAGGVSGASLNPSVTLALCLHGVIEWWKYPHYVLSEMLGAFTAAAVQFGVFYDGIRKFDGGVRQTYGPNATAGIFSTFPREEISTLNCFFDQVFGTFILISSILAITDKNNMRPDKGLLPIALGSIVFAIGTYRDYNWFWVPIAGPLTGAVVSWCLYNLFIQLHWPPTRGEELGRVTGDDITVNGDLDSKDSKGGLENPAFSGSNGQSALTLDIIFFRNCTACMH</sequence>
<comment type="subcellular location">
    <subcellularLocation>
        <location evidence="1">Membrane</location>
        <topology evidence="1">Multi-pass membrane protein</topology>
    </subcellularLocation>
</comment>
<evidence type="ECO:0000256" key="7">
    <source>
        <dbReference type="RuleBase" id="RU000477"/>
    </source>
</evidence>
<feature type="transmembrane region" description="Helical" evidence="8">
    <location>
        <begin position="203"/>
        <end position="224"/>
    </location>
</feature>
<dbReference type="PANTHER" id="PTHR43829:SF9">
    <property type="entry name" value="AQUAPORIN-9"/>
    <property type="match status" value="1"/>
</dbReference>
<evidence type="ECO:0000256" key="2">
    <source>
        <dbReference type="ARBA" id="ARBA00006175"/>
    </source>
</evidence>
<evidence type="ECO:0000256" key="8">
    <source>
        <dbReference type="SAM" id="Phobius"/>
    </source>
</evidence>
<accession>A0ABD0KAD0</accession>
<gene>
    <name evidence="9" type="ORF">BaRGS_00024773</name>
</gene>
<feature type="transmembrane region" description="Helical" evidence="8">
    <location>
        <begin position="21"/>
        <end position="40"/>
    </location>
</feature>
<protein>
    <recommendedName>
        <fullName evidence="11">Aquaporin</fullName>
    </recommendedName>
</protein>
<keyword evidence="6 8" id="KW-0472">Membrane</keyword>
<feature type="transmembrane region" description="Helical" evidence="8">
    <location>
        <begin position="147"/>
        <end position="169"/>
    </location>
</feature>
<feature type="transmembrane region" description="Helical" evidence="8">
    <location>
        <begin position="60"/>
        <end position="84"/>
    </location>
</feature>
<dbReference type="SUPFAM" id="SSF81338">
    <property type="entry name" value="Aquaporin-like"/>
    <property type="match status" value="1"/>
</dbReference>
<dbReference type="Proteomes" id="UP001519460">
    <property type="component" value="Unassembled WGS sequence"/>
</dbReference>
<evidence type="ECO:0000256" key="4">
    <source>
        <dbReference type="ARBA" id="ARBA00022692"/>
    </source>
</evidence>
<reference evidence="9 10" key="1">
    <citation type="journal article" date="2023" name="Sci. Data">
        <title>Genome assembly of the Korean intertidal mud-creeper Batillaria attramentaria.</title>
        <authorList>
            <person name="Patra A.K."/>
            <person name="Ho P.T."/>
            <person name="Jun S."/>
            <person name="Lee S.J."/>
            <person name="Kim Y."/>
            <person name="Won Y.J."/>
        </authorList>
    </citation>
    <scope>NUCLEOTIDE SEQUENCE [LARGE SCALE GENOMIC DNA]</scope>
    <source>
        <strain evidence="9">Wonlab-2016</strain>
    </source>
</reference>
<dbReference type="Pfam" id="PF00230">
    <property type="entry name" value="MIP"/>
    <property type="match status" value="1"/>
</dbReference>
<comment type="similarity">
    <text evidence="2 7">Belongs to the MIP/aquaporin (TC 1.A.8) family.</text>
</comment>
<evidence type="ECO:0000256" key="5">
    <source>
        <dbReference type="ARBA" id="ARBA00022989"/>
    </source>
</evidence>
<dbReference type="PRINTS" id="PR00783">
    <property type="entry name" value="MINTRINSICP"/>
</dbReference>
<dbReference type="FunFam" id="1.20.1080.10:FF:000064">
    <property type="entry name" value="Uncharacterized protein"/>
    <property type="match status" value="1"/>
</dbReference>
<name>A0ABD0KAD0_9CAEN</name>
<dbReference type="GO" id="GO:0016020">
    <property type="term" value="C:membrane"/>
    <property type="evidence" value="ECO:0007669"/>
    <property type="project" value="UniProtKB-SubCell"/>
</dbReference>
<dbReference type="InterPro" id="IPR023271">
    <property type="entry name" value="Aquaporin-like"/>
</dbReference>
<evidence type="ECO:0000313" key="10">
    <source>
        <dbReference type="Proteomes" id="UP001519460"/>
    </source>
</evidence>
<proteinExistence type="inferred from homology"/>
<feature type="transmembrane region" description="Helical" evidence="8">
    <location>
        <begin position="96"/>
        <end position="116"/>
    </location>
</feature>
<dbReference type="InterPro" id="IPR000425">
    <property type="entry name" value="MIP"/>
</dbReference>
<comment type="caution">
    <text evidence="9">The sequence shown here is derived from an EMBL/GenBank/DDBJ whole genome shotgun (WGS) entry which is preliminary data.</text>
</comment>
<organism evidence="9 10">
    <name type="scientific">Batillaria attramentaria</name>
    <dbReference type="NCBI Taxonomy" id="370345"/>
    <lineage>
        <taxon>Eukaryota</taxon>
        <taxon>Metazoa</taxon>
        <taxon>Spiralia</taxon>
        <taxon>Lophotrochozoa</taxon>
        <taxon>Mollusca</taxon>
        <taxon>Gastropoda</taxon>
        <taxon>Caenogastropoda</taxon>
        <taxon>Sorbeoconcha</taxon>
        <taxon>Cerithioidea</taxon>
        <taxon>Batillariidae</taxon>
        <taxon>Batillaria</taxon>
    </lineage>
</organism>
<dbReference type="InterPro" id="IPR050363">
    <property type="entry name" value="MIP/Aquaporin"/>
</dbReference>
<evidence type="ECO:0000256" key="6">
    <source>
        <dbReference type="ARBA" id="ARBA00023136"/>
    </source>
</evidence>
<evidence type="ECO:0008006" key="11">
    <source>
        <dbReference type="Google" id="ProtNLM"/>
    </source>
</evidence>
<feature type="transmembrane region" description="Helical" evidence="8">
    <location>
        <begin position="181"/>
        <end position="197"/>
    </location>
</feature>
<evidence type="ECO:0000256" key="1">
    <source>
        <dbReference type="ARBA" id="ARBA00004141"/>
    </source>
</evidence>
<evidence type="ECO:0000313" key="9">
    <source>
        <dbReference type="EMBL" id="KAK7484038.1"/>
    </source>
</evidence>
<evidence type="ECO:0000256" key="3">
    <source>
        <dbReference type="ARBA" id="ARBA00022448"/>
    </source>
</evidence>
<keyword evidence="4 7" id="KW-0812">Transmembrane</keyword>
<dbReference type="EMBL" id="JACVVK020000217">
    <property type="protein sequence ID" value="KAK7484038.1"/>
    <property type="molecule type" value="Genomic_DNA"/>
</dbReference>
<keyword evidence="3 7" id="KW-0813">Transport</keyword>
<dbReference type="PANTHER" id="PTHR43829">
    <property type="entry name" value="AQUAPORIN OR AQUAGLYCEROPORIN RELATED"/>
    <property type="match status" value="1"/>
</dbReference>
<keyword evidence="10" id="KW-1185">Reference proteome</keyword>
<dbReference type="AlphaFoldDB" id="A0ABD0KAD0"/>
<dbReference type="Gene3D" id="1.20.1080.10">
    <property type="entry name" value="Glycerol uptake facilitator protein"/>
    <property type="match status" value="1"/>
</dbReference>